<comment type="caution">
    <text evidence="1">The sequence shown here is derived from an EMBL/GenBank/DDBJ whole genome shotgun (WGS) entry which is preliminary data.</text>
</comment>
<dbReference type="OrthoDB" id="1420511at2"/>
<dbReference type="RefSeq" id="WP_114407752.1">
    <property type="nucleotide sequence ID" value="NZ_QOWE01000016.1"/>
</dbReference>
<evidence type="ECO:0000313" key="2">
    <source>
        <dbReference type="Proteomes" id="UP000253383"/>
    </source>
</evidence>
<keyword evidence="2" id="KW-1185">Reference proteome</keyword>
<proteinExistence type="predicted"/>
<reference evidence="1 2" key="1">
    <citation type="submission" date="2018-07" db="EMBL/GenBank/DDBJ databases">
        <title>Genome analysis of Larkinella rosea.</title>
        <authorList>
            <person name="Zhou Z."/>
            <person name="Wang G."/>
        </authorList>
    </citation>
    <scope>NUCLEOTIDE SEQUENCE [LARGE SCALE GENOMIC DNA]</scope>
    <source>
        <strain evidence="2">zzj9</strain>
    </source>
</reference>
<protein>
    <submittedName>
        <fullName evidence="1">Uncharacterized protein</fullName>
    </submittedName>
</protein>
<gene>
    <name evidence="1" type="ORF">DUE52_19710</name>
</gene>
<organism evidence="1 2">
    <name type="scientific">Larkinella punicea</name>
    <dbReference type="NCBI Taxonomy" id="2315727"/>
    <lineage>
        <taxon>Bacteria</taxon>
        <taxon>Pseudomonadati</taxon>
        <taxon>Bacteroidota</taxon>
        <taxon>Cytophagia</taxon>
        <taxon>Cytophagales</taxon>
        <taxon>Spirosomataceae</taxon>
        <taxon>Larkinella</taxon>
    </lineage>
</organism>
<accession>A0A368JLK7</accession>
<evidence type="ECO:0000313" key="1">
    <source>
        <dbReference type="EMBL" id="RCR67946.1"/>
    </source>
</evidence>
<sequence>MGLAAQFESIIERQLNVHAAWVPITTPYKLGDYGLISDGVFQKLGNIQDDFDVTFTEGTGPEATLSFVSDNTTVVDASTGAAINLNPQGELQANVTYKFHQDKSFLVKAPIITVSVIENVNQVAKQLKKADDWRNKFKVVFQVFVAQNPLILSTVEGGTEVTIGAEGNALKTFNVGSASVGFSMKTTKELGLNISGKTGVIALGLFKLNFFSGNTEFMSIGDEGKVENLNGATLTDDL</sequence>
<dbReference type="AlphaFoldDB" id="A0A368JLK7"/>
<name>A0A368JLK7_9BACT</name>
<dbReference type="EMBL" id="QOWE01000016">
    <property type="protein sequence ID" value="RCR67946.1"/>
    <property type="molecule type" value="Genomic_DNA"/>
</dbReference>
<dbReference type="Proteomes" id="UP000253383">
    <property type="component" value="Unassembled WGS sequence"/>
</dbReference>